<dbReference type="GO" id="GO:0046656">
    <property type="term" value="P:folic acid biosynthetic process"/>
    <property type="evidence" value="ECO:0007669"/>
    <property type="project" value="UniProtKB-UniRule"/>
</dbReference>
<evidence type="ECO:0000313" key="9">
    <source>
        <dbReference type="Proteomes" id="UP000546007"/>
    </source>
</evidence>
<proteinExistence type="inferred from homology"/>
<organism evidence="8 9">
    <name type="scientific">Butyricimonas faecihominis</name>
    <dbReference type="NCBI Taxonomy" id="1472416"/>
    <lineage>
        <taxon>Bacteria</taxon>
        <taxon>Pseudomonadati</taxon>
        <taxon>Bacteroidota</taxon>
        <taxon>Bacteroidia</taxon>
        <taxon>Bacteroidales</taxon>
        <taxon>Odoribacteraceae</taxon>
        <taxon>Butyricimonas</taxon>
    </lineage>
</organism>
<dbReference type="SMART" id="SM00905">
    <property type="entry name" value="FolB"/>
    <property type="match status" value="1"/>
</dbReference>
<dbReference type="AlphaFoldDB" id="A0A7W6MZ07"/>
<evidence type="ECO:0000313" key="8">
    <source>
        <dbReference type="EMBL" id="MBB4026466.1"/>
    </source>
</evidence>
<evidence type="ECO:0000259" key="7">
    <source>
        <dbReference type="SMART" id="SM00905"/>
    </source>
</evidence>
<dbReference type="InterPro" id="IPR006156">
    <property type="entry name" value="Dihydroneopterin_aldolase"/>
</dbReference>
<keyword evidence="5 6" id="KW-0456">Lyase</keyword>
<dbReference type="EC" id="4.1.2.25" evidence="6"/>
<dbReference type="NCBIfam" id="TIGR00525">
    <property type="entry name" value="folB"/>
    <property type="match status" value="1"/>
</dbReference>
<dbReference type="GeneID" id="93101895"/>
<sequence length="117" mass="13016">MNGIIEIEGMEFFAFHGCYETERVVGNKFMVYARIETDCDKAAQTDNIADALSYLTAYEIIAKEMMITSHLLEHVAKRMIDALYNAFPQISHVTIKVSKLNPPLGGKIAATSVTLSK</sequence>
<keyword evidence="4 6" id="KW-0289">Folate biosynthesis</keyword>
<reference evidence="8 9" key="1">
    <citation type="submission" date="2020-08" db="EMBL/GenBank/DDBJ databases">
        <title>Genomic Encyclopedia of Type Strains, Phase IV (KMG-IV): sequencing the most valuable type-strain genomes for metagenomic binning, comparative biology and taxonomic classification.</title>
        <authorList>
            <person name="Goeker M."/>
        </authorList>
    </citation>
    <scope>NUCLEOTIDE SEQUENCE [LARGE SCALE GENOMIC DNA]</scope>
    <source>
        <strain evidence="8 9">DSM 105721</strain>
    </source>
</reference>
<protein>
    <recommendedName>
        <fullName evidence="6">7,8-dihydroneopterin aldolase</fullName>
        <ecNumber evidence="6">4.1.2.25</ecNumber>
    </recommendedName>
</protein>
<dbReference type="EMBL" id="JACIES010000005">
    <property type="protein sequence ID" value="MBB4026466.1"/>
    <property type="molecule type" value="Genomic_DNA"/>
</dbReference>
<evidence type="ECO:0000256" key="4">
    <source>
        <dbReference type="ARBA" id="ARBA00022909"/>
    </source>
</evidence>
<comment type="pathway">
    <text evidence="2 6">Cofactor biosynthesis; tetrahydrofolate biosynthesis; 2-amino-4-hydroxy-6-hydroxymethyl-7,8-dihydropteridine diphosphate from 7,8-dihydroneopterin triphosphate: step 3/4.</text>
</comment>
<evidence type="ECO:0000256" key="6">
    <source>
        <dbReference type="RuleBase" id="RU362079"/>
    </source>
</evidence>
<dbReference type="SUPFAM" id="SSF55620">
    <property type="entry name" value="Tetrahydrobiopterin biosynthesis enzymes-like"/>
    <property type="match status" value="1"/>
</dbReference>
<dbReference type="UniPathway" id="UPA00077">
    <property type="reaction ID" value="UER00154"/>
</dbReference>
<name>A0A7W6MZ07_9BACT</name>
<dbReference type="Gene3D" id="3.30.1130.10">
    <property type="match status" value="1"/>
</dbReference>
<dbReference type="Proteomes" id="UP000546007">
    <property type="component" value="Unassembled WGS sequence"/>
</dbReference>
<dbReference type="GO" id="GO:0004150">
    <property type="term" value="F:dihydroneopterin aldolase activity"/>
    <property type="evidence" value="ECO:0007669"/>
    <property type="project" value="UniProtKB-UniRule"/>
</dbReference>
<keyword evidence="9" id="KW-1185">Reference proteome</keyword>
<dbReference type="InterPro" id="IPR043133">
    <property type="entry name" value="GTP-CH-I_C/QueF"/>
</dbReference>
<dbReference type="GO" id="GO:0005737">
    <property type="term" value="C:cytoplasm"/>
    <property type="evidence" value="ECO:0007669"/>
    <property type="project" value="TreeGrafter"/>
</dbReference>
<dbReference type="InterPro" id="IPR006157">
    <property type="entry name" value="FolB_dom"/>
</dbReference>
<dbReference type="PANTHER" id="PTHR42844">
    <property type="entry name" value="DIHYDRONEOPTERIN ALDOLASE 1-RELATED"/>
    <property type="match status" value="1"/>
</dbReference>
<gene>
    <name evidence="8" type="ORF">GGR14_002260</name>
</gene>
<feature type="domain" description="Dihydroneopterin aldolase/epimerase" evidence="7">
    <location>
        <begin position="5"/>
        <end position="117"/>
    </location>
</feature>
<evidence type="ECO:0000256" key="1">
    <source>
        <dbReference type="ARBA" id="ARBA00001353"/>
    </source>
</evidence>
<dbReference type="Pfam" id="PF02152">
    <property type="entry name" value="FolB"/>
    <property type="match status" value="1"/>
</dbReference>
<dbReference type="NCBIfam" id="TIGR00526">
    <property type="entry name" value="folB_dom"/>
    <property type="match status" value="1"/>
</dbReference>
<dbReference type="GO" id="GO:0046654">
    <property type="term" value="P:tetrahydrofolate biosynthetic process"/>
    <property type="evidence" value="ECO:0007669"/>
    <property type="project" value="UniProtKB-UniRule"/>
</dbReference>
<comment type="function">
    <text evidence="6">Catalyzes the conversion of 7,8-dihydroneopterin to 6-hydroxymethyl-7,8-dihydropterin.</text>
</comment>
<dbReference type="OrthoDB" id="9803748at2"/>
<evidence type="ECO:0000256" key="3">
    <source>
        <dbReference type="ARBA" id="ARBA00005708"/>
    </source>
</evidence>
<comment type="catalytic activity">
    <reaction evidence="1 6">
        <text>7,8-dihydroneopterin = 6-hydroxymethyl-7,8-dihydropterin + glycolaldehyde</text>
        <dbReference type="Rhea" id="RHEA:10540"/>
        <dbReference type="ChEBI" id="CHEBI:17001"/>
        <dbReference type="ChEBI" id="CHEBI:17071"/>
        <dbReference type="ChEBI" id="CHEBI:44841"/>
        <dbReference type="EC" id="4.1.2.25"/>
    </reaction>
</comment>
<evidence type="ECO:0000256" key="2">
    <source>
        <dbReference type="ARBA" id="ARBA00005013"/>
    </source>
</evidence>
<comment type="similarity">
    <text evidence="3 6">Belongs to the DHNA family.</text>
</comment>
<accession>A0A7W6MZ07</accession>
<dbReference type="PANTHER" id="PTHR42844:SF1">
    <property type="entry name" value="DIHYDRONEOPTERIN ALDOLASE 1-RELATED"/>
    <property type="match status" value="1"/>
</dbReference>
<dbReference type="RefSeq" id="WP_124316428.1">
    <property type="nucleotide sequence ID" value="NZ_AP028155.1"/>
</dbReference>
<evidence type="ECO:0000256" key="5">
    <source>
        <dbReference type="ARBA" id="ARBA00023239"/>
    </source>
</evidence>
<comment type="caution">
    <text evidence="8">The sequence shown here is derived from an EMBL/GenBank/DDBJ whole genome shotgun (WGS) entry which is preliminary data.</text>
</comment>